<gene>
    <name evidence="1" type="ORF">V1517DRAFT_327164</name>
</gene>
<dbReference type="Proteomes" id="UP001489719">
    <property type="component" value="Unassembled WGS sequence"/>
</dbReference>
<accession>A0ACC3TJZ5</accession>
<evidence type="ECO:0000313" key="2">
    <source>
        <dbReference type="Proteomes" id="UP001489719"/>
    </source>
</evidence>
<organism evidence="1 2">
    <name type="scientific">Lipomyces orientalis</name>
    <dbReference type="NCBI Taxonomy" id="1233043"/>
    <lineage>
        <taxon>Eukaryota</taxon>
        <taxon>Fungi</taxon>
        <taxon>Dikarya</taxon>
        <taxon>Ascomycota</taxon>
        <taxon>Saccharomycotina</taxon>
        <taxon>Lipomycetes</taxon>
        <taxon>Lipomycetales</taxon>
        <taxon>Lipomycetaceae</taxon>
        <taxon>Lipomyces</taxon>
    </lineage>
</organism>
<dbReference type="EMBL" id="MU970105">
    <property type="protein sequence ID" value="KAK9321162.1"/>
    <property type="molecule type" value="Genomic_DNA"/>
</dbReference>
<protein>
    <submittedName>
        <fullName evidence="1">Uncharacterized protein</fullName>
    </submittedName>
</protein>
<comment type="caution">
    <text evidence="1">The sequence shown here is derived from an EMBL/GenBank/DDBJ whole genome shotgun (WGS) entry which is preliminary data.</text>
</comment>
<proteinExistence type="predicted"/>
<keyword evidence="2" id="KW-1185">Reference proteome</keyword>
<sequence length="376" mass="42584">MNLKSAIMLRVTWQVARASLRIAAVQQQAPIAQKLRPLISPPRMSICNGNLMSRGIATGMTAEAPKIKEEPVTASMSTAKAQRSTKTTTTRTTAAQKEKAAIAKKLKKARAAQRATEARAKAKAKTEAKHERLITRRKAAAEKKKEAREKAKDKAKARLLKERERKKAEKERASARAERQRLAALRRPLVKRPKSTWQIFLQEFMAKRKVEHGPTSLPESARLAKAEFVALPQSELDRLQRLRDADKARYGQDVEKLLETRGVEGIMEENKRVRSLKKVRGSGRSFYVRLPGLPKRPGNAYGFFLKDASTLFPEAKSMPITERARFLGQRFRALSVDDRRKYDDSARRALDQYADDKKKYFAEVKEKHRSDGTPSP</sequence>
<evidence type="ECO:0000313" key="1">
    <source>
        <dbReference type="EMBL" id="KAK9321162.1"/>
    </source>
</evidence>
<name>A0ACC3TJZ5_9ASCO</name>
<reference evidence="2" key="1">
    <citation type="journal article" date="2024" name="Front. Bioeng. Biotechnol.">
        <title>Genome-scale model development and genomic sequencing of the oleaginous clade Lipomyces.</title>
        <authorList>
            <person name="Czajka J.J."/>
            <person name="Han Y."/>
            <person name="Kim J."/>
            <person name="Mondo S.J."/>
            <person name="Hofstad B.A."/>
            <person name="Robles A."/>
            <person name="Haridas S."/>
            <person name="Riley R."/>
            <person name="LaButti K."/>
            <person name="Pangilinan J."/>
            <person name="Andreopoulos W."/>
            <person name="Lipzen A."/>
            <person name="Yan J."/>
            <person name="Wang M."/>
            <person name="Ng V."/>
            <person name="Grigoriev I.V."/>
            <person name="Spatafora J.W."/>
            <person name="Magnuson J.K."/>
            <person name="Baker S.E."/>
            <person name="Pomraning K.R."/>
        </authorList>
    </citation>
    <scope>NUCLEOTIDE SEQUENCE [LARGE SCALE GENOMIC DNA]</scope>
    <source>
        <strain evidence="2">CBS 10300</strain>
    </source>
</reference>